<comment type="caution">
    <text evidence="2">The sequence shown here is derived from an EMBL/GenBank/DDBJ whole genome shotgun (WGS) entry which is preliminary data.</text>
</comment>
<evidence type="ECO:0000256" key="1">
    <source>
        <dbReference type="SAM" id="MobiDB-lite"/>
    </source>
</evidence>
<name>A0A8H8UAH5_9HELO</name>
<feature type="region of interest" description="Disordered" evidence="1">
    <location>
        <begin position="1"/>
        <end position="23"/>
    </location>
</feature>
<dbReference type="InterPro" id="IPR032466">
    <property type="entry name" value="Metal_Hydrolase"/>
</dbReference>
<dbReference type="EMBL" id="QGMI01000451">
    <property type="protein sequence ID" value="TVY40495.1"/>
    <property type="molecule type" value="Genomic_DNA"/>
</dbReference>
<proteinExistence type="predicted"/>
<gene>
    <name evidence="2" type="primary">ADA2_1</name>
    <name evidence="2" type="ORF">LOCC1_G005861</name>
</gene>
<protein>
    <submittedName>
        <fullName evidence="2">Adenosine deaminase</fullName>
    </submittedName>
</protein>
<feature type="compositionally biased region" description="Polar residues" evidence="1">
    <location>
        <begin position="1"/>
        <end position="16"/>
    </location>
</feature>
<dbReference type="SUPFAM" id="SSF51556">
    <property type="entry name" value="Metallo-dependent hydrolases"/>
    <property type="match status" value="1"/>
</dbReference>
<accession>A0A8H8UAH5</accession>
<sequence length="313" mass="35321">MEATSTTAVGLENQNEAPDHSHPAVQQFLQSREALILQEKERRSDYAFRQSLSPTAIHACKIVSALRFEEQRTVWAHENEMFPGMMFNIAKPQMESTKLWRIVEKMPKGTLLHCHLGAMVDLEWVFNEAFSTPGMCISAKAPLVTKESRQSVSVQFKQCSTAICEGPLIWSSQYIAGTWVPVALAANTFPDTGKRGFVDWMKELCSITQAESLQHHLGLDDVWRKIQGGFGILGPIIYYEPIMRAFLWKFFETLVEDRVKWVEIRAVFATPFTRQGADSPTEDLTAVLGVINEVVENFKAANDFWGAVSFGLR</sequence>
<evidence type="ECO:0000313" key="2">
    <source>
        <dbReference type="EMBL" id="TVY40495.1"/>
    </source>
</evidence>
<keyword evidence="3" id="KW-1185">Reference proteome</keyword>
<dbReference type="OrthoDB" id="7202371at2759"/>
<evidence type="ECO:0000313" key="3">
    <source>
        <dbReference type="Proteomes" id="UP000443090"/>
    </source>
</evidence>
<dbReference type="Proteomes" id="UP000443090">
    <property type="component" value="Unassembled WGS sequence"/>
</dbReference>
<reference evidence="2 3" key="1">
    <citation type="submission" date="2018-05" db="EMBL/GenBank/DDBJ databases">
        <title>Genome sequencing and assembly of the regulated plant pathogen Lachnellula willkommii and related sister species for the development of diagnostic species identification markers.</title>
        <authorList>
            <person name="Giroux E."/>
            <person name="Bilodeau G."/>
        </authorList>
    </citation>
    <scope>NUCLEOTIDE SEQUENCE [LARGE SCALE GENOMIC DNA]</scope>
    <source>
        <strain evidence="2 3">CBS 160.35</strain>
    </source>
</reference>
<organism evidence="2 3">
    <name type="scientific">Lachnellula occidentalis</name>
    <dbReference type="NCBI Taxonomy" id="215460"/>
    <lineage>
        <taxon>Eukaryota</taxon>
        <taxon>Fungi</taxon>
        <taxon>Dikarya</taxon>
        <taxon>Ascomycota</taxon>
        <taxon>Pezizomycotina</taxon>
        <taxon>Leotiomycetes</taxon>
        <taxon>Helotiales</taxon>
        <taxon>Lachnaceae</taxon>
        <taxon>Lachnellula</taxon>
    </lineage>
</organism>
<dbReference type="AlphaFoldDB" id="A0A8H8UAH5"/>
<dbReference type="Gene3D" id="3.20.20.140">
    <property type="entry name" value="Metal-dependent hydrolases"/>
    <property type="match status" value="1"/>
</dbReference>